<organism evidence="3 4">
    <name type="scientific">Arenimonas oryziterrae DSM 21050 = YC6267</name>
    <dbReference type="NCBI Taxonomy" id="1121015"/>
    <lineage>
        <taxon>Bacteria</taxon>
        <taxon>Pseudomonadati</taxon>
        <taxon>Pseudomonadota</taxon>
        <taxon>Gammaproteobacteria</taxon>
        <taxon>Lysobacterales</taxon>
        <taxon>Lysobacteraceae</taxon>
        <taxon>Arenimonas</taxon>
    </lineage>
</organism>
<protein>
    <recommendedName>
        <fullName evidence="5">Secreted protein</fullName>
    </recommendedName>
</protein>
<dbReference type="RefSeq" id="WP_022970343.1">
    <property type="nucleotide sequence ID" value="NZ_ATVD01000006.1"/>
</dbReference>
<dbReference type="STRING" id="1121015.GCA_000420545_02745"/>
<dbReference type="PATRIC" id="fig|1121015.4.peg.2173"/>
<name>A0A091ATG3_9GAMM</name>
<dbReference type="EMBL" id="AVCI01000009">
    <property type="protein sequence ID" value="KFN42651.1"/>
    <property type="molecule type" value="Genomic_DNA"/>
</dbReference>
<evidence type="ECO:0008006" key="5">
    <source>
        <dbReference type="Google" id="ProtNLM"/>
    </source>
</evidence>
<feature type="chain" id="PRO_5001868692" description="Secreted protein" evidence="2">
    <location>
        <begin position="20"/>
        <end position="92"/>
    </location>
</feature>
<feature type="compositionally biased region" description="Low complexity" evidence="1">
    <location>
        <begin position="30"/>
        <end position="62"/>
    </location>
</feature>
<proteinExistence type="predicted"/>
<reference evidence="3 4" key="1">
    <citation type="submission" date="2013-09" db="EMBL/GenBank/DDBJ databases">
        <title>Genome sequencing of Arenimonas oryziterrae.</title>
        <authorList>
            <person name="Chen F."/>
            <person name="Wang G."/>
        </authorList>
    </citation>
    <scope>NUCLEOTIDE SEQUENCE [LARGE SCALE GENOMIC DNA]</scope>
    <source>
        <strain evidence="3 4">YC6267</strain>
    </source>
</reference>
<dbReference type="AlphaFoldDB" id="A0A091ATG3"/>
<evidence type="ECO:0000313" key="3">
    <source>
        <dbReference type="EMBL" id="KFN42651.1"/>
    </source>
</evidence>
<accession>A0A091ATG3</accession>
<evidence type="ECO:0000256" key="2">
    <source>
        <dbReference type="SAM" id="SignalP"/>
    </source>
</evidence>
<feature type="signal peptide" evidence="2">
    <location>
        <begin position="1"/>
        <end position="19"/>
    </location>
</feature>
<gene>
    <name evidence="3" type="ORF">N789_13505</name>
</gene>
<dbReference type="Proteomes" id="UP000029385">
    <property type="component" value="Unassembled WGS sequence"/>
</dbReference>
<feature type="region of interest" description="Disordered" evidence="1">
    <location>
        <begin position="20"/>
        <end position="77"/>
    </location>
</feature>
<sequence length="92" mass="9346">MSRVLLTLLLCLFAAGAMANPPASTEENCPAPKAGKSASPAPGNDNDGTVTGTGATGTTGHTDSASPSARVRTATPRVVTPRWHSLLPGMFR</sequence>
<keyword evidence="2" id="KW-0732">Signal</keyword>
<evidence type="ECO:0000313" key="4">
    <source>
        <dbReference type="Proteomes" id="UP000029385"/>
    </source>
</evidence>
<evidence type="ECO:0000256" key="1">
    <source>
        <dbReference type="SAM" id="MobiDB-lite"/>
    </source>
</evidence>
<keyword evidence="4" id="KW-1185">Reference proteome</keyword>
<comment type="caution">
    <text evidence="3">The sequence shown here is derived from an EMBL/GenBank/DDBJ whole genome shotgun (WGS) entry which is preliminary data.</text>
</comment>